<dbReference type="Proteomes" id="UP000008204">
    <property type="component" value="Chromosome"/>
</dbReference>
<reference evidence="4" key="1">
    <citation type="journal article" date="2011" name="MBio">
        <title>Novel metabolic attributes of the genus Cyanothece, comprising a group of unicellular nitrogen-fixing Cyanobacteria.</title>
        <authorList>
            <person name="Bandyopadhyay A."/>
            <person name="Elvitigala T."/>
            <person name="Welsh E."/>
            <person name="Stockel J."/>
            <person name="Liberton M."/>
            <person name="Min H."/>
            <person name="Sherman L.A."/>
            <person name="Pakrasi H.B."/>
        </authorList>
    </citation>
    <scope>NUCLEOTIDE SEQUENCE [LARGE SCALE GENOMIC DNA]</scope>
    <source>
        <strain evidence="4">PCC 8801</strain>
    </source>
</reference>
<evidence type="ECO:0008006" key="5">
    <source>
        <dbReference type="Google" id="ProtNLM"/>
    </source>
</evidence>
<dbReference type="EMBL" id="CP001287">
    <property type="protein sequence ID" value="ACK66573.1"/>
    <property type="molecule type" value="Genomic_DNA"/>
</dbReference>
<dbReference type="HOGENOM" id="CLU_058830_0_0_3"/>
<name>B7K4R7_RIPO1</name>
<protein>
    <recommendedName>
        <fullName evidence="5">Lipoprotein</fullName>
    </recommendedName>
</protein>
<evidence type="ECO:0000313" key="4">
    <source>
        <dbReference type="Proteomes" id="UP000008204"/>
    </source>
</evidence>
<dbReference type="KEGG" id="cyp:PCC8801_2567"/>
<evidence type="ECO:0000256" key="2">
    <source>
        <dbReference type="SAM" id="SignalP"/>
    </source>
</evidence>
<dbReference type="eggNOG" id="ENOG502Z8XX">
    <property type="taxonomic scope" value="Bacteria"/>
</dbReference>
<feature type="signal peptide" evidence="2">
    <location>
        <begin position="1"/>
        <end position="23"/>
    </location>
</feature>
<gene>
    <name evidence="3" type="ordered locus">PCC8801_2567</name>
</gene>
<keyword evidence="4" id="KW-1185">Reference proteome</keyword>
<sequence length="405" mass="45778">MKTQSLISLLLTFAAISFIQSCGNNNPTQSDNQTTTKPSETTTETVPVVNPEPSLAPLAKFDKAKAERLTNTAKTIAGMKIDDNSKLAELQKTQAWNNYRNSLENSWSKLETQQLSKVRQWSGKELPSINDNSSTVFYPFSGPDFLYAYSLFPKAQEYVLVALEPVGKLPDFETLSTNQQIQKLQESQNALYAILKFSFFRTNDMKVDMTKQGVLPVLFLFLARTNNQILDLQYVGINSQANIQKFANSMIPGVKINFLPQGESTPRTLYYFSTDLSDAGLKKTPQFSQFVKQLETPVTYLKASSYLMHYGTFSNIRELILSKTTSLVQDDSGIALKYFNPEQWDLKFFGNYTPPRAPFNQEEYQPNLMQVYRSNKNISKIDFGIGYNFGPNESNLMIAIPKAKT</sequence>
<dbReference type="AlphaFoldDB" id="B7K4R7"/>
<dbReference type="RefSeq" id="WP_012595840.1">
    <property type="nucleotide sequence ID" value="NC_011726.1"/>
</dbReference>
<feature type="chain" id="PRO_5002858716" description="Lipoprotein" evidence="2">
    <location>
        <begin position="24"/>
        <end position="405"/>
    </location>
</feature>
<evidence type="ECO:0000256" key="1">
    <source>
        <dbReference type="SAM" id="MobiDB-lite"/>
    </source>
</evidence>
<accession>B7K4R7</accession>
<dbReference type="STRING" id="41431.PCC8801_2567"/>
<organism evidence="3 4">
    <name type="scientific">Rippkaea orientalis (strain PCC 8801 / RF-1)</name>
    <name type="common">Cyanothece sp. (strain PCC 8801)</name>
    <dbReference type="NCBI Taxonomy" id="41431"/>
    <lineage>
        <taxon>Bacteria</taxon>
        <taxon>Bacillati</taxon>
        <taxon>Cyanobacteriota</taxon>
        <taxon>Cyanophyceae</taxon>
        <taxon>Oscillatoriophycideae</taxon>
        <taxon>Chroococcales</taxon>
        <taxon>Aphanothecaceae</taxon>
        <taxon>Rippkaea</taxon>
        <taxon>Rippkaea orientalis</taxon>
    </lineage>
</organism>
<dbReference type="PROSITE" id="PS51257">
    <property type="entry name" value="PROKAR_LIPOPROTEIN"/>
    <property type="match status" value="1"/>
</dbReference>
<dbReference type="OrthoDB" id="977906at2"/>
<keyword evidence="2" id="KW-0732">Signal</keyword>
<proteinExistence type="predicted"/>
<feature type="compositionally biased region" description="Polar residues" evidence="1">
    <location>
        <begin position="24"/>
        <end position="33"/>
    </location>
</feature>
<feature type="compositionally biased region" description="Low complexity" evidence="1">
    <location>
        <begin position="34"/>
        <end position="47"/>
    </location>
</feature>
<evidence type="ECO:0000313" key="3">
    <source>
        <dbReference type="EMBL" id="ACK66573.1"/>
    </source>
</evidence>
<feature type="region of interest" description="Disordered" evidence="1">
    <location>
        <begin position="24"/>
        <end position="47"/>
    </location>
</feature>